<dbReference type="PANTHER" id="PTHR35891:SF3">
    <property type="entry name" value="THIOL:DISULFIDE INTERCHANGE PROTEIN DSBL"/>
    <property type="match status" value="1"/>
</dbReference>
<dbReference type="RefSeq" id="WP_015831238.1">
    <property type="nucleotide sequence ID" value="NC_012969.1"/>
</dbReference>
<dbReference type="CDD" id="cd03019">
    <property type="entry name" value="DsbA_DsbA"/>
    <property type="match status" value="1"/>
</dbReference>
<dbReference type="STRING" id="582744.Msip34_2809"/>
<evidence type="ECO:0000256" key="6">
    <source>
        <dbReference type="ARBA" id="ARBA00023284"/>
    </source>
</evidence>
<dbReference type="InterPro" id="IPR036249">
    <property type="entry name" value="Thioredoxin-like_sf"/>
</dbReference>
<dbReference type="HOGENOM" id="CLU_088255_1_0_4"/>
<dbReference type="GO" id="GO:0015036">
    <property type="term" value="F:disulfide oxidoreductase activity"/>
    <property type="evidence" value="ECO:0007669"/>
    <property type="project" value="UniProtKB-ARBA"/>
</dbReference>
<feature type="domain" description="Thioredoxin" evidence="10">
    <location>
        <begin position="8"/>
        <end position="164"/>
    </location>
</feature>
<feature type="chain" id="PRO_5002973854" description="Thiol:disulfide interchange protein" evidence="9">
    <location>
        <begin position="19"/>
        <end position="210"/>
    </location>
</feature>
<accession>C6XBS6</accession>
<keyword evidence="6" id="KW-0676">Redox-active center</keyword>
<reference evidence="11 12" key="2">
    <citation type="journal article" date="2011" name="J. Bacteriol.">
        <title>Genomes of three methylotrophs from a single niche uncover genetic and metabolic divergence of Methylophilaceae.</title>
        <authorList>
            <person name="Lapidus A."/>
            <person name="Clum A."/>
            <person name="Labutti K."/>
            <person name="Kaluzhnaya M.G."/>
            <person name="Lim S."/>
            <person name="Beck D.A."/>
            <person name="Glavina Del Rio T."/>
            <person name="Nolan M."/>
            <person name="Mavromatis K."/>
            <person name="Huntemann M."/>
            <person name="Lucas S."/>
            <person name="Lidstrom M.E."/>
            <person name="Ivanova N."/>
            <person name="Chistoserdova L."/>
        </authorList>
    </citation>
    <scope>NUCLEOTIDE SEQUENCE [LARGE SCALE GENOMIC DNA]</scope>
    <source>
        <strain evidence="11 12">SIP3-4</strain>
    </source>
</reference>
<name>C6XBS6_METGS</name>
<dbReference type="PROSITE" id="PS51352">
    <property type="entry name" value="THIOREDOXIN_2"/>
    <property type="match status" value="1"/>
</dbReference>
<feature type="signal peptide" evidence="9">
    <location>
        <begin position="1"/>
        <end position="18"/>
    </location>
</feature>
<dbReference type="AlphaFoldDB" id="C6XBS6"/>
<dbReference type="PIRSF" id="PIRSF001488">
    <property type="entry name" value="Tdi_protein"/>
    <property type="match status" value="1"/>
</dbReference>
<sequence length="210" mass="23301" precursor="true">MKKFLAALLLLVSTHVMAADPQAGTDYNLTVQSIPSDSNGKLEVIELFWYGCPHCYQMEPAINAWVKKLPADVVFKRIPGVPRPDWAPMAKAYYAMESLGVLEKLHSPLFEAIHKQHAFRPDDEKAFVDWLIKQSGLDRKKVEEAYNSFSTNTKIMRAIQVFRASGATGVPTLIVDGKYITSSSMAGGNDQALRVADFLIAKAKQERGGK</sequence>
<protein>
    <recommendedName>
        <fullName evidence="7">Thiol:disulfide interchange protein</fullName>
    </recommendedName>
</protein>
<dbReference type="PROSITE" id="PS00194">
    <property type="entry name" value="THIOREDOXIN_1"/>
    <property type="match status" value="1"/>
</dbReference>
<proteinExistence type="inferred from homology"/>
<keyword evidence="12" id="KW-1185">Reference proteome</keyword>
<gene>
    <name evidence="11" type="ordered locus">Msip34_2809</name>
</gene>
<evidence type="ECO:0000313" key="12">
    <source>
        <dbReference type="Proteomes" id="UP000002743"/>
    </source>
</evidence>
<comment type="similarity">
    <text evidence="2">Belongs to the thioredoxin family. DsbA subfamily.</text>
</comment>
<dbReference type="InterPro" id="IPR013766">
    <property type="entry name" value="Thioredoxin_domain"/>
</dbReference>
<organism evidence="11 12">
    <name type="scientific">Methylovorus glucosotrophus (strain SIP3-4)</name>
    <dbReference type="NCBI Taxonomy" id="582744"/>
    <lineage>
        <taxon>Bacteria</taxon>
        <taxon>Pseudomonadati</taxon>
        <taxon>Pseudomonadota</taxon>
        <taxon>Betaproteobacteria</taxon>
        <taxon>Nitrosomonadales</taxon>
        <taxon>Methylophilaceae</taxon>
        <taxon>Methylovorus</taxon>
    </lineage>
</organism>
<evidence type="ECO:0000256" key="2">
    <source>
        <dbReference type="ARBA" id="ARBA00005791"/>
    </source>
</evidence>
<evidence type="ECO:0000313" key="11">
    <source>
        <dbReference type="EMBL" id="ACT52046.1"/>
    </source>
</evidence>
<dbReference type="InterPro" id="IPR023205">
    <property type="entry name" value="DsbA/DsbL"/>
</dbReference>
<dbReference type="OrthoDB" id="9784896at2"/>
<feature type="disulfide bond" description="Redox-active" evidence="8">
    <location>
        <begin position="52"/>
        <end position="55"/>
    </location>
</feature>
<dbReference type="Proteomes" id="UP000002743">
    <property type="component" value="Chromosome"/>
</dbReference>
<dbReference type="KEGG" id="mei:Msip34_2809"/>
<keyword evidence="5 7" id="KW-1015">Disulfide bond</keyword>
<evidence type="ECO:0000256" key="8">
    <source>
        <dbReference type="PIRSR" id="PIRSR001488-1"/>
    </source>
</evidence>
<evidence type="ECO:0000256" key="9">
    <source>
        <dbReference type="SAM" id="SignalP"/>
    </source>
</evidence>
<dbReference type="InterPro" id="IPR017937">
    <property type="entry name" value="Thioredoxin_CS"/>
</dbReference>
<evidence type="ECO:0000256" key="7">
    <source>
        <dbReference type="PIRNR" id="PIRNR001488"/>
    </source>
</evidence>
<dbReference type="Pfam" id="PF01323">
    <property type="entry name" value="DSBA"/>
    <property type="match status" value="1"/>
</dbReference>
<dbReference type="InterPro" id="IPR050824">
    <property type="entry name" value="Thiol_disulfide_DsbA"/>
</dbReference>
<dbReference type="PANTHER" id="PTHR35891">
    <property type="entry name" value="THIOL:DISULFIDE INTERCHANGE PROTEIN DSBA"/>
    <property type="match status" value="1"/>
</dbReference>
<evidence type="ECO:0000256" key="1">
    <source>
        <dbReference type="ARBA" id="ARBA00004418"/>
    </source>
</evidence>
<dbReference type="Gene3D" id="3.40.30.10">
    <property type="entry name" value="Glutaredoxin"/>
    <property type="match status" value="1"/>
</dbReference>
<reference evidence="12" key="1">
    <citation type="submission" date="2009-07" db="EMBL/GenBank/DDBJ databases">
        <title>Complete sequence of chromosome of Methylovorus sp. SIP3-4.</title>
        <authorList>
            <person name="Lucas S."/>
            <person name="Copeland A."/>
            <person name="Lapidus A."/>
            <person name="Glavina del Rio T."/>
            <person name="Tice H."/>
            <person name="Bruce D."/>
            <person name="Goodwin L."/>
            <person name="Pitluck S."/>
            <person name="Clum A."/>
            <person name="Larimer F."/>
            <person name="Land M."/>
            <person name="Hauser L."/>
            <person name="Kyrpides N."/>
            <person name="Mikhailova N."/>
            <person name="Kayluzhnaya M."/>
            <person name="Chistoserdova L."/>
        </authorList>
    </citation>
    <scope>NUCLEOTIDE SEQUENCE [LARGE SCALE GENOMIC DNA]</scope>
    <source>
        <strain evidence="12">SIP3-4</strain>
    </source>
</reference>
<dbReference type="InterPro" id="IPR001853">
    <property type="entry name" value="DSBA-like_thioredoxin_dom"/>
</dbReference>
<evidence type="ECO:0000256" key="3">
    <source>
        <dbReference type="ARBA" id="ARBA00022729"/>
    </source>
</evidence>
<dbReference type="EMBL" id="CP001674">
    <property type="protein sequence ID" value="ACT52046.1"/>
    <property type="molecule type" value="Genomic_DNA"/>
</dbReference>
<evidence type="ECO:0000256" key="4">
    <source>
        <dbReference type="ARBA" id="ARBA00022764"/>
    </source>
</evidence>
<dbReference type="GO" id="GO:0042597">
    <property type="term" value="C:periplasmic space"/>
    <property type="evidence" value="ECO:0007669"/>
    <property type="project" value="UniProtKB-SubCell"/>
</dbReference>
<dbReference type="eggNOG" id="COG1651">
    <property type="taxonomic scope" value="Bacteria"/>
</dbReference>
<comment type="subcellular location">
    <subcellularLocation>
        <location evidence="1 7">Periplasm</location>
    </subcellularLocation>
</comment>
<evidence type="ECO:0000259" key="10">
    <source>
        <dbReference type="PROSITE" id="PS51352"/>
    </source>
</evidence>
<keyword evidence="4 7" id="KW-0574">Periplasm</keyword>
<evidence type="ECO:0000256" key="5">
    <source>
        <dbReference type="ARBA" id="ARBA00023157"/>
    </source>
</evidence>
<keyword evidence="3 9" id="KW-0732">Signal</keyword>
<dbReference type="SUPFAM" id="SSF52833">
    <property type="entry name" value="Thioredoxin-like"/>
    <property type="match status" value="1"/>
</dbReference>